<dbReference type="Proteomes" id="UP000001072">
    <property type="component" value="Unassembled WGS sequence"/>
</dbReference>
<feature type="region of interest" description="Disordered" evidence="1">
    <location>
        <begin position="154"/>
        <end position="247"/>
    </location>
</feature>
<dbReference type="EMBL" id="GL883106">
    <property type="protein sequence ID" value="EGG06981.1"/>
    <property type="molecule type" value="Genomic_DNA"/>
</dbReference>
<sequence>MSTSNKQLQFSPSSPCPPSSDLKDLLVARARIHPHFNQTYLKSLHSPGSESVQLPPSPNPTIKPSTPSSTVKVDSTNILQTPTSIAITEGSQYSPSVLNVDPDSETLQDIQSERLSITSDSPDSSYSPIILKARRTIAVDVSKTLDNLDQENIATNEGCNTKPSEVHSPKSLQEFLISGGSPRPISTAQDMSTELSPMKTFLGPKLTRHGDAPWSETSTGEEDSNESGSQLDHNNILPRTSPSPSLRQIPFALSHVLTGGARRNGSRARQATDVVLFDIVDPPVPKATETTSSSTDSTKNEDLNTSSSTLGLSRTPSESSNSITHTSTSAATPSTSWSSLPSATGNSQTAKLVEQSTGRPAQPPMNKSALSSSAPAPTALPTLPLAGPSSDSRRSQSVEPDSSATRSQDRSLSSLENFPVDAAFNYPELAPRSVTPSSLSGKMLKKKKSAGFLRSLKKAVGSVTHDEVRSVSGPVGQVIRNGGADPMPAARPLPSGLPSAPLPRTRNKSFGGKLAAFAVQQQQPNSNNNAVEQLAVPLPTNLHSRRNQLNPLQHQTLNLRPISMAFSAGFSADLLLQSSELQENQFSPSLFKCDSSSGDSDISTLPSPIQTLSSMSNSIPPKSNHSNKSTGSKKNKQDEVNQLEVQVKTLKDEIASLKAERENYLHISLHNESSDQDSKCEKCGCSGRCSAAKVSVLDRPRIKGSIGAPLLFTSGRDYS</sequence>
<feature type="compositionally biased region" description="Polar residues" evidence="1">
    <location>
        <begin position="62"/>
        <end position="72"/>
    </location>
</feature>
<feature type="compositionally biased region" description="Polar residues" evidence="1">
    <location>
        <begin position="41"/>
        <end position="54"/>
    </location>
</feature>
<feature type="region of interest" description="Disordered" evidence="1">
    <location>
        <begin position="597"/>
        <end position="640"/>
    </location>
</feature>
<protein>
    <submittedName>
        <fullName evidence="2">Uncharacterized protein</fullName>
    </submittedName>
</protein>
<organism evidence="3">
    <name type="scientific">Melampsora larici-populina (strain 98AG31 / pathotype 3-4-7)</name>
    <name type="common">Poplar leaf rust fungus</name>
    <dbReference type="NCBI Taxonomy" id="747676"/>
    <lineage>
        <taxon>Eukaryota</taxon>
        <taxon>Fungi</taxon>
        <taxon>Dikarya</taxon>
        <taxon>Basidiomycota</taxon>
        <taxon>Pucciniomycotina</taxon>
        <taxon>Pucciniomycetes</taxon>
        <taxon>Pucciniales</taxon>
        <taxon>Melampsoraceae</taxon>
        <taxon>Melampsora</taxon>
    </lineage>
</organism>
<keyword evidence="3" id="KW-1185">Reference proteome</keyword>
<gene>
    <name evidence="2" type="ORF">MELLADRAFT_86174</name>
</gene>
<feature type="compositionally biased region" description="Polar residues" evidence="1">
    <location>
        <begin position="184"/>
        <end position="195"/>
    </location>
</feature>
<evidence type="ECO:0000313" key="2">
    <source>
        <dbReference type="EMBL" id="EGG06981.1"/>
    </source>
</evidence>
<feature type="compositionally biased region" description="Polar residues" evidence="1">
    <location>
        <begin position="597"/>
        <end position="632"/>
    </location>
</feature>
<dbReference type="AlphaFoldDB" id="F4RKT6"/>
<feature type="compositionally biased region" description="Polar residues" evidence="1">
    <location>
        <begin position="226"/>
        <end position="246"/>
    </location>
</feature>
<reference evidence="3" key="1">
    <citation type="journal article" date="2011" name="Proc. Natl. Acad. Sci. U.S.A.">
        <title>Obligate biotrophy features unraveled by the genomic analysis of rust fungi.</title>
        <authorList>
            <person name="Duplessis S."/>
            <person name="Cuomo C.A."/>
            <person name="Lin Y.-C."/>
            <person name="Aerts A."/>
            <person name="Tisserant E."/>
            <person name="Veneault-Fourrey C."/>
            <person name="Joly D.L."/>
            <person name="Hacquard S."/>
            <person name="Amselem J."/>
            <person name="Cantarel B.L."/>
            <person name="Chiu R."/>
            <person name="Coutinho P.M."/>
            <person name="Feau N."/>
            <person name="Field M."/>
            <person name="Frey P."/>
            <person name="Gelhaye E."/>
            <person name="Goldberg J."/>
            <person name="Grabherr M.G."/>
            <person name="Kodira C.D."/>
            <person name="Kohler A."/>
            <person name="Kuees U."/>
            <person name="Lindquist E.A."/>
            <person name="Lucas S.M."/>
            <person name="Mago R."/>
            <person name="Mauceli E."/>
            <person name="Morin E."/>
            <person name="Murat C."/>
            <person name="Pangilinan J.L."/>
            <person name="Park R."/>
            <person name="Pearson M."/>
            <person name="Quesneville H."/>
            <person name="Rouhier N."/>
            <person name="Sakthikumar S."/>
            <person name="Salamov A.A."/>
            <person name="Schmutz J."/>
            <person name="Selles B."/>
            <person name="Shapiro H."/>
            <person name="Tanguay P."/>
            <person name="Tuskan G.A."/>
            <person name="Henrissat B."/>
            <person name="Van de Peer Y."/>
            <person name="Rouze P."/>
            <person name="Ellis J.G."/>
            <person name="Dodds P.N."/>
            <person name="Schein J.E."/>
            <person name="Zhong S."/>
            <person name="Hamelin R.C."/>
            <person name="Grigoriev I.V."/>
            <person name="Szabo L.J."/>
            <person name="Martin F."/>
        </authorList>
    </citation>
    <scope>NUCLEOTIDE SEQUENCE [LARGE SCALE GENOMIC DNA]</scope>
    <source>
        <strain evidence="3">98AG31 / pathotype 3-4-7</strain>
    </source>
</reference>
<feature type="compositionally biased region" description="Polar residues" evidence="1">
    <location>
        <begin position="154"/>
        <end position="163"/>
    </location>
</feature>
<dbReference type="RefSeq" id="XP_007409941.1">
    <property type="nucleotide sequence ID" value="XM_007409879.1"/>
</dbReference>
<evidence type="ECO:0000256" key="1">
    <source>
        <dbReference type="SAM" id="MobiDB-lite"/>
    </source>
</evidence>
<name>F4RKT6_MELLP</name>
<feature type="region of interest" description="Disordered" evidence="1">
    <location>
        <begin position="41"/>
        <end position="72"/>
    </location>
</feature>
<feature type="compositionally biased region" description="Low complexity" evidence="1">
    <location>
        <begin position="316"/>
        <end position="344"/>
    </location>
</feature>
<feature type="compositionally biased region" description="Polar residues" evidence="1">
    <location>
        <begin position="345"/>
        <end position="359"/>
    </location>
</feature>
<proteinExistence type="predicted"/>
<accession>F4RKT6</accession>
<feature type="compositionally biased region" description="Low complexity" evidence="1">
    <location>
        <begin position="368"/>
        <end position="390"/>
    </location>
</feature>
<dbReference type="KEGG" id="mlr:MELLADRAFT_86174"/>
<dbReference type="InParanoid" id="F4RKT6"/>
<feature type="compositionally biased region" description="Polar residues" evidence="1">
    <location>
        <begin position="397"/>
        <end position="414"/>
    </location>
</feature>
<feature type="compositionally biased region" description="Polar residues" evidence="1">
    <location>
        <begin position="303"/>
        <end position="315"/>
    </location>
</feature>
<feature type="region of interest" description="Disordered" evidence="1">
    <location>
        <begin position="281"/>
        <end position="414"/>
    </location>
</feature>
<feature type="region of interest" description="Disordered" evidence="1">
    <location>
        <begin position="1"/>
        <end position="21"/>
    </location>
</feature>
<evidence type="ECO:0000313" key="3">
    <source>
        <dbReference type="Proteomes" id="UP000001072"/>
    </source>
</evidence>
<dbReference type="GeneID" id="18934105"/>
<feature type="compositionally biased region" description="Low complexity" evidence="1">
    <location>
        <begin position="288"/>
        <end position="297"/>
    </location>
</feature>
<dbReference type="OrthoDB" id="2506342at2759"/>
<dbReference type="HOGENOM" id="CLU_384519_0_0_1"/>
<dbReference type="VEuPathDB" id="FungiDB:MELLADRAFT_86174"/>
<feature type="compositionally biased region" description="Polar residues" evidence="1">
    <location>
        <begin position="1"/>
        <end position="10"/>
    </location>
</feature>